<dbReference type="InterPro" id="IPR003593">
    <property type="entry name" value="AAA+_ATPase"/>
</dbReference>
<accession>D3F9J5</accession>
<dbReference type="GO" id="GO:0015658">
    <property type="term" value="F:branched-chain amino acid transmembrane transporter activity"/>
    <property type="evidence" value="ECO:0007669"/>
    <property type="project" value="TreeGrafter"/>
</dbReference>
<dbReference type="CDD" id="cd03224">
    <property type="entry name" value="ABC_TM1139_LivF_branched"/>
    <property type="match status" value="1"/>
</dbReference>
<dbReference type="GO" id="GO:0005524">
    <property type="term" value="F:ATP binding"/>
    <property type="evidence" value="ECO:0007669"/>
    <property type="project" value="UniProtKB-KW"/>
</dbReference>
<dbReference type="PROSITE" id="PS00211">
    <property type="entry name" value="ABC_TRANSPORTER_1"/>
    <property type="match status" value="1"/>
</dbReference>
<dbReference type="GO" id="GO:0015807">
    <property type="term" value="P:L-amino acid transport"/>
    <property type="evidence" value="ECO:0007669"/>
    <property type="project" value="TreeGrafter"/>
</dbReference>
<protein>
    <submittedName>
        <fullName evidence="7">ABC transporter related protein</fullName>
    </submittedName>
</protein>
<evidence type="ECO:0000259" key="6">
    <source>
        <dbReference type="PROSITE" id="PS50893"/>
    </source>
</evidence>
<dbReference type="HOGENOM" id="CLU_000604_1_2_11"/>
<proteinExistence type="inferred from homology"/>
<dbReference type="KEGG" id="cwo:Cwoe_2638"/>
<evidence type="ECO:0000256" key="5">
    <source>
        <dbReference type="ARBA" id="ARBA00022970"/>
    </source>
</evidence>
<dbReference type="AlphaFoldDB" id="D3F9J5"/>
<dbReference type="PROSITE" id="PS50893">
    <property type="entry name" value="ABC_TRANSPORTER_2"/>
    <property type="match status" value="1"/>
</dbReference>
<evidence type="ECO:0000256" key="3">
    <source>
        <dbReference type="ARBA" id="ARBA00022741"/>
    </source>
</evidence>
<keyword evidence="8" id="KW-1185">Reference proteome</keyword>
<dbReference type="PANTHER" id="PTHR43820">
    <property type="entry name" value="HIGH-AFFINITY BRANCHED-CHAIN AMINO ACID TRANSPORT ATP-BINDING PROTEIN LIVF"/>
    <property type="match status" value="1"/>
</dbReference>
<dbReference type="InterPro" id="IPR052156">
    <property type="entry name" value="BCAA_Transport_ATP-bd_LivF"/>
</dbReference>
<dbReference type="SMART" id="SM00382">
    <property type="entry name" value="AAA"/>
    <property type="match status" value="1"/>
</dbReference>
<dbReference type="PANTHER" id="PTHR43820:SF4">
    <property type="entry name" value="HIGH-AFFINITY BRANCHED-CHAIN AMINO ACID TRANSPORT ATP-BINDING PROTEIN LIVF"/>
    <property type="match status" value="1"/>
</dbReference>
<dbReference type="Pfam" id="PF00005">
    <property type="entry name" value="ABC_tran"/>
    <property type="match status" value="1"/>
</dbReference>
<dbReference type="Proteomes" id="UP000008229">
    <property type="component" value="Chromosome"/>
</dbReference>
<organism evidence="7 8">
    <name type="scientific">Conexibacter woesei (strain DSM 14684 / CCUG 47730 / CIP 108061 / JCM 11494 / NBRC 100937 / ID131577)</name>
    <dbReference type="NCBI Taxonomy" id="469383"/>
    <lineage>
        <taxon>Bacteria</taxon>
        <taxon>Bacillati</taxon>
        <taxon>Actinomycetota</taxon>
        <taxon>Thermoleophilia</taxon>
        <taxon>Solirubrobacterales</taxon>
        <taxon>Conexibacteraceae</taxon>
        <taxon>Conexibacter</taxon>
    </lineage>
</organism>
<dbReference type="InterPro" id="IPR027417">
    <property type="entry name" value="P-loop_NTPase"/>
</dbReference>
<dbReference type="STRING" id="469383.Cwoe_2638"/>
<evidence type="ECO:0000256" key="4">
    <source>
        <dbReference type="ARBA" id="ARBA00022840"/>
    </source>
</evidence>
<reference evidence="8" key="2">
    <citation type="submission" date="2010-01" db="EMBL/GenBank/DDBJ databases">
        <title>The complete genome of Conexibacter woesei DSM 14684.</title>
        <authorList>
            <consortium name="US DOE Joint Genome Institute (JGI-PGF)"/>
            <person name="Lucas S."/>
            <person name="Copeland A."/>
            <person name="Lapidus A."/>
            <person name="Glavina del Rio T."/>
            <person name="Dalin E."/>
            <person name="Tice H."/>
            <person name="Bruce D."/>
            <person name="Goodwin L."/>
            <person name="Pitluck S."/>
            <person name="Kyrpides N."/>
            <person name="Mavromatis K."/>
            <person name="Ivanova N."/>
            <person name="Mikhailova N."/>
            <person name="Chertkov O."/>
            <person name="Brettin T."/>
            <person name="Detter J.C."/>
            <person name="Han C."/>
            <person name="Larimer F."/>
            <person name="Land M."/>
            <person name="Hauser L."/>
            <person name="Markowitz V."/>
            <person name="Cheng J.-F."/>
            <person name="Hugenholtz P."/>
            <person name="Woyke T."/>
            <person name="Wu D."/>
            <person name="Pukall R."/>
            <person name="Steenblock K."/>
            <person name="Schneider S."/>
            <person name="Klenk H.-P."/>
            <person name="Eisen J.A."/>
        </authorList>
    </citation>
    <scope>NUCLEOTIDE SEQUENCE [LARGE SCALE GENOMIC DNA]</scope>
    <source>
        <strain evidence="8">DSM 14684 / CIP 108061 / JCM 11494 / NBRC 100937 / ID131577</strain>
    </source>
</reference>
<dbReference type="RefSeq" id="WP_012934108.1">
    <property type="nucleotide sequence ID" value="NC_013739.1"/>
</dbReference>
<dbReference type="InterPro" id="IPR017871">
    <property type="entry name" value="ABC_transporter-like_CS"/>
</dbReference>
<dbReference type="InterPro" id="IPR003439">
    <property type="entry name" value="ABC_transporter-like_ATP-bd"/>
</dbReference>
<dbReference type="EMBL" id="CP001854">
    <property type="protein sequence ID" value="ADB51057.1"/>
    <property type="molecule type" value="Genomic_DNA"/>
</dbReference>
<keyword evidence="5" id="KW-0029">Amino-acid transport</keyword>
<evidence type="ECO:0000256" key="2">
    <source>
        <dbReference type="ARBA" id="ARBA00022448"/>
    </source>
</evidence>
<comment type="similarity">
    <text evidence="1">Belongs to the ABC transporter superfamily.</text>
</comment>
<evidence type="ECO:0000313" key="7">
    <source>
        <dbReference type="EMBL" id="ADB51057.1"/>
    </source>
</evidence>
<sequence>MLSVRDLRASYGSIEALQGTSLEVREGELVGLVGHNGVGKSTTLKAIAGVLKPTGGRIEWLGEPLRGGAAATIRAGIAYVPEDRRIFGGLSVEENLRLGATTRSDADGVAADVERELERFPALKKLYKRRAGNLSGGEQQMLAISRALISRPKLLLLDEPTLGLAPIVIDTLFATIASLRDEGLTVLLVEQNVRKTIQVADRAYVMAPGGRIELEGAARELERSDAFRAGYLSLAPAAAPGQTKAVTA</sequence>
<keyword evidence="3" id="KW-0547">Nucleotide-binding</keyword>
<feature type="domain" description="ABC transporter" evidence="6">
    <location>
        <begin position="2"/>
        <end position="233"/>
    </location>
</feature>
<dbReference type="GO" id="GO:0016887">
    <property type="term" value="F:ATP hydrolysis activity"/>
    <property type="evidence" value="ECO:0007669"/>
    <property type="project" value="InterPro"/>
</dbReference>
<dbReference type="eggNOG" id="COG0410">
    <property type="taxonomic scope" value="Bacteria"/>
</dbReference>
<evidence type="ECO:0000313" key="8">
    <source>
        <dbReference type="Proteomes" id="UP000008229"/>
    </source>
</evidence>
<name>D3F9J5_CONWI</name>
<dbReference type="OrthoDB" id="9776369at2"/>
<dbReference type="Gene3D" id="3.40.50.300">
    <property type="entry name" value="P-loop containing nucleotide triphosphate hydrolases"/>
    <property type="match status" value="1"/>
</dbReference>
<evidence type="ECO:0000256" key="1">
    <source>
        <dbReference type="ARBA" id="ARBA00005417"/>
    </source>
</evidence>
<reference evidence="7 8" key="1">
    <citation type="journal article" date="2010" name="Stand. Genomic Sci.">
        <title>Complete genome sequence of Conexibacter woesei type strain (ID131577).</title>
        <authorList>
            <person name="Pukall R."/>
            <person name="Lapidus A."/>
            <person name="Glavina Del Rio T."/>
            <person name="Copeland A."/>
            <person name="Tice H."/>
            <person name="Cheng J.-F."/>
            <person name="Lucas S."/>
            <person name="Chen F."/>
            <person name="Nolan M."/>
            <person name="Bruce D."/>
            <person name="Goodwin L."/>
            <person name="Pitluck S."/>
            <person name="Mavromatis K."/>
            <person name="Ivanova N."/>
            <person name="Ovchinnikova G."/>
            <person name="Pati A."/>
            <person name="Chen A."/>
            <person name="Palaniappan K."/>
            <person name="Land M."/>
            <person name="Hauser L."/>
            <person name="Chang Y.-J."/>
            <person name="Jeffries C.D."/>
            <person name="Chain P."/>
            <person name="Meincke L."/>
            <person name="Sims D."/>
            <person name="Brettin T."/>
            <person name="Detter J.C."/>
            <person name="Rohde M."/>
            <person name="Goeker M."/>
            <person name="Bristow J."/>
            <person name="Eisen J.A."/>
            <person name="Markowitz V."/>
            <person name="Kyrpides N.C."/>
            <person name="Klenk H.-P."/>
            <person name="Hugenholtz P."/>
        </authorList>
    </citation>
    <scope>NUCLEOTIDE SEQUENCE [LARGE SCALE GENOMIC DNA]</scope>
    <source>
        <strain evidence="8">DSM 14684 / CIP 108061 / JCM 11494 / NBRC 100937 / ID131577</strain>
    </source>
</reference>
<keyword evidence="4" id="KW-0067">ATP-binding</keyword>
<gene>
    <name evidence="7" type="ordered locus">Cwoe_2638</name>
</gene>
<keyword evidence="2" id="KW-0813">Transport</keyword>
<dbReference type="SUPFAM" id="SSF52540">
    <property type="entry name" value="P-loop containing nucleoside triphosphate hydrolases"/>
    <property type="match status" value="1"/>
</dbReference>